<dbReference type="PANTHER" id="PTHR47019">
    <property type="entry name" value="LIPID II FLIPPASE MURJ"/>
    <property type="match status" value="1"/>
</dbReference>
<comment type="subcellular location">
    <subcellularLocation>
        <location evidence="1 8">Cell membrane</location>
        <topology evidence="1 8">Multi-pass membrane protein</topology>
    </subcellularLocation>
</comment>
<keyword evidence="3 8" id="KW-0812">Transmembrane</keyword>
<dbReference type="HAMAP" id="MF_02078">
    <property type="entry name" value="MurJ_MviN"/>
    <property type="match status" value="1"/>
</dbReference>
<evidence type="ECO:0000313" key="11">
    <source>
        <dbReference type="Proteomes" id="UP001500339"/>
    </source>
</evidence>
<feature type="transmembrane region" description="Helical" evidence="8">
    <location>
        <begin position="475"/>
        <end position="499"/>
    </location>
</feature>
<evidence type="ECO:0000313" key="10">
    <source>
        <dbReference type="EMBL" id="GAA0718388.1"/>
    </source>
</evidence>
<dbReference type="NCBIfam" id="TIGR01695">
    <property type="entry name" value="murJ_mviN"/>
    <property type="match status" value="1"/>
</dbReference>
<feature type="transmembrane region" description="Helical" evidence="8">
    <location>
        <begin position="12"/>
        <end position="38"/>
    </location>
</feature>
<dbReference type="CDD" id="cd13123">
    <property type="entry name" value="MATE_MurJ_like"/>
    <property type="match status" value="1"/>
</dbReference>
<feature type="transmembrane region" description="Helical" evidence="8">
    <location>
        <begin position="130"/>
        <end position="152"/>
    </location>
</feature>
<dbReference type="PANTHER" id="PTHR47019:SF1">
    <property type="entry name" value="LIPID II FLIPPASE MURJ"/>
    <property type="match status" value="1"/>
</dbReference>
<organism evidence="10 11">
    <name type="scientific">Clostridium malenominatum</name>
    <dbReference type="NCBI Taxonomy" id="1539"/>
    <lineage>
        <taxon>Bacteria</taxon>
        <taxon>Bacillati</taxon>
        <taxon>Bacillota</taxon>
        <taxon>Clostridia</taxon>
        <taxon>Eubacteriales</taxon>
        <taxon>Clostridiaceae</taxon>
        <taxon>Clostridium</taxon>
    </lineage>
</organism>
<keyword evidence="5 8" id="KW-0573">Peptidoglycan synthesis</keyword>
<evidence type="ECO:0000256" key="3">
    <source>
        <dbReference type="ARBA" id="ARBA00022692"/>
    </source>
</evidence>
<proteinExistence type="inferred from homology"/>
<evidence type="ECO:0000256" key="2">
    <source>
        <dbReference type="ARBA" id="ARBA00022475"/>
    </source>
</evidence>
<feature type="transmembrane region" description="Helical" evidence="8">
    <location>
        <begin position="188"/>
        <end position="208"/>
    </location>
</feature>
<dbReference type="RefSeq" id="WP_343766254.1">
    <property type="nucleotide sequence ID" value="NZ_BAAACF010000001.1"/>
</dbReference>
<evidence type="ECO:0000256" key="5">
    <source>
        <dbReference type="ARBA" id="ARBA00022984"/>
    </source>
</evidence>
<feature type="transmembrane region" description="Helical" evidence="8">
    <location>
        <begin position="88"/>
        <end position="110"/>
    </location>
</feature>
<evidence type="ECO:0000256" key="6">
    <source>
        <dbReference type="ARBA" id="ARBA00022989"/>
    </source>
</evidence>
<dbReference type="InterPro" id="IPR004268">
    <property type="entry name" value="MurJ"/>
</dbReference>
<keyword evidence="8 9" id="KW-0813">Transport</keyword>
<comment type="function">
    <text evidence="8 9">Involved in peptidoglycan biosynthesis. Transports lipid-linked peptidoglycan precursors from the inner to the outer leaflet of the cytoplasmic membrane.</text>
</comment>
<comment type="caution">
    <text evidence="10">The sequence shown here is derived from an EMBL/GenBank/DDBJ whole genome shotgun (WGS) entry which is preliminary data.</text>
</comment>
<keyword evidence="4 8" id="KW-0133">Cell shape</keyword>
<evidence type="ECO:0000256" key="9">
    <source>
        <dbReference type="PIRNR" id="PIRNR002869"/>
    </source>
</evidence>
<gene>
    <name evidence="10" type="primary">murJ_1</name>
    <name evidence="8" type="synonym">murJ</name>
    <name evidence="10" type="ORF">GCM10008905_05190</name>
</gene>
<keyword evidence="2 8" id="KW-1003">Cell membrane</keyword>
<sequence length="514" mass="56617">MAEIKKDVKNVAKYGMIITLLLILSKLTGFIREFIVAIQLGTTREADIFKTASTMPQVFFSAVAAALVTTFIPIFSNIKNDKEQGNKFFNNVLNIVTIVCIILSVIAIIVSPQLVSLFASGFKGEDFKTTVALTQILMPSIIFLGMSGLYTGYLQSYGKFVQPALTGITANIVIIIGLIVFYNKYGLTAAIISVFVGAIAQAFTQRPFMGNDYKYKFYIDFKDENVKKMIVLSIPILISSAVSQINLMVARNFASNLVEGSISVIDYASKFSTIINQVFIVSITTVLYPKLTEKFAEKDLEGFKELFIKSVNLVIMVAIPLIFGLAVLSKPVIQLVLERGKFDSTSTELTSMCLKYLAFSALGYSLMDILGKVFFAMKNTLTPMINGFILVVVNIVFIIILGPRMGVNGLALGTTLSVTILALILFIEIKVRIKGVNYRKIFISFIKMMISGFIMALAVGGGFNVLSKILPKGDLFLAVNIMISTIIGVCVYTIMLIILKVDELKELINLKRKK</sequence>
<dbReference type="PIRSF" id="PIRSF002869">
    <property type="entry name" value="MviN"/>
    <property type="match status" value="1"/>
</dbReference>
<name>A0ABN1IPF5_9CLOT</name>
<dbReference type="Proteomes" id="UP001500339">
    <property type="component" value="Unassembled WGS sequence"/>
</dbReference>
<reference evidence="10 11" key="1">
    <citation type="journal article" date="2019" name="Int. J. Syst. Evol. Microbiol.">
        <title>The Global Catalogue of Microorganisms (GCM) 10K type strain sequencing project: providing services to taxonomists for standard genome sequencing and annotation.</title>
        <authorList>
            <consortium name="The Broad Institute Genomics Platform"/>
            <consortium name="The Broad Institute Genome Sequencing Center for Infectious Disease"/>
            <person name="Wu L."/>
            <person name="Ma J."/>
        </authorList>
    </citation>
    <scope>NUCLEOTIDE SEQUENCE [LARGE SCALE GENOMIC DNA]</scope>
    <source>
        <strain evidence="10 11">JCM 1405</strain>
    </source>
</reference>
<dbReference type="EMBL" id="BAAACF010000001">
    <property type="protein sequence ID" value="GAA0718388.1"/>
    <property type="molecule type" value="Genomic_DNA"/>
</dbReference>
<feature type="transmembrane region" description="Helical" evidence="8">
    <location>
        <begin position="58"/>
        <end position="76"/>
    </location>
</feature>
<keyword evidence="11" id="KW-1185">Reference proteome</keyword>
<comment type="similarity">
    <text evidence="8 9">Belongs to the MurJ/MviN family.</text>
</comment>
<comment type="pathway">
    <text evidence="8">Cell wall biogenesis; peptidoglycan biosynthesis.</text>
</comment>
<dbReference type="Pfam" id="PF03023">
    <property type="entry name" value="MurJ"/>
    <property type="match status" value="1"/>
</dbReference>
<keyword evidence="6 8" id="KW-1133">Transmembrane helix</keyword>
<dbReference type="PRINTS" id="PR01806">
    <property type="entry name" value="VIRFACTRMVIN"/>
</dbReference>
<feature type="transmembrane region" description="Helical" evidence="8">
    <location>
        <begin position="229"/>
        <end position="247"/>
    </location>
</feature>
<evidence type="ECO:0000256" key="1">
    <source>
        <dbReference type="ARBA" id="ARBA00004651"/>
    </source>
</evidence>
<keyword evidence="8 9" id="KW-0961">Cell wall biogenesis/degradation</keyword>
<feature type="transmembrane region" description="Helical" evidence="8">
    <location>
        <begin position="383"/>
        <end position="403"/>
    </location>
</feature>
<evidence type="ECO:0000256" key="4">
    <source>
        <dbReference type="ARBA" id="ARBA00022960"/>
    </source>
</evidence>
<accession>A0ABN1IPF5</accession>
<keyword evidence="7 8" id="KW-0472">Membrane</keyword>
<feature type="transmembrane region" description="Helical" evidence="8">
    <location>
        <begin position="164"/>
        <end position="182"/>
    </location>
</feature>
<evidence type="ECO:0000256" key="7">
    <source>
        <dbReference type="ARBA" id="ARBA00023136"/>
    </source>
</evidence>
<feature type="transmembrane region" description="Helical" evidence="8">
    <location>
        <begin position="409"/>
        <end position="429"/>
    </location>
</feature>
<evidence type="ECO:0000256" key="8">
    <source>
        <dbReference type="HAMAP-Rule" id="MF_02078"/>
    </source>
</evidence>
<feature type="transmembrane region" description="Helical" evidence="8">
    <location>
        <begin position="267"/>
        <end position="289"/>
    </location>
</feature>
<protein>
    <recommendedName>
        <fullName evidence="8">Probable lipid II flippase MurJ</fullName>
    </recommendedName>
</protein>
<feature type="transmembrane region" description="Helical" evidence="8">
    <location>
        <begin position="349"/>
        <end position="371"/>
    </location>
</feature>
<dbReference type="InterPro" id="IPR051050">
    <property type="entry name" value="Lipid_II_flippase_MurJ/MviN"/>
</dbReference>
<feature type="transmembrane region" description="Helical" evidence="8">
    <location>
        <begin position="310"/>
        <end position="329"/>
    </location>
</feature>
<feature type="transmembrane region" description="Helical" evidence="8">
    <location>
        <begin position="441"/>
        <end position="463"/>
    </location>
</feature>